<dbReference type="Proteomes" id="UP000747542">
    <property type="component" value="Unassembled WGS sequence"/>
</dbReference>
<proteinExistence type="predicted"/>
<accession>A0A8J5JHD0</accession>
<evidence type="ECO:0000256" key="1">
    <source>
        <dbReference type="SAM" id="MobiDB-lite"/>
    </source>
</evidence>
<gene>
    <name evidence="2" type="primary">Golg16-L2</name>
    <name evidence="2" type="ORF">Hamer_G008819</name>
</gene>
<evidence type="ECO:0000313" key="2">
    <source>
        <dbReference type="EMBL" id="KAG7158187.1"/>
    </source>
</evidence>
<sequence length="176" mass="19160">MECDLLSLGVADMSVRPFQAAQPLRPPKGQARRESTGSGSASPGTMAADCEWQGDAWRRPSRWSGQWDQGTLSTPTTPQSVPSTPPPMPAPPPEPQTNLIKDTSSPEPWWAAEQQDGEEPAGKESPTPWRKDGQSRNESPGPPQQQRHRSTLTPDPDDDEAASHCDQVNRFTTALP</sequence>
<name>A0A8J5JHD0_HOMAM</name>
<dbReference type="EMBL" id="JAHLQT010035566">
    <property type="protein sequence ID" value="KAG7158187.1"/>
    <property type="molecule type" value="Genomic_DNA"/>
</dbReference>
<dbReference type="AlphaFoldDB" id="A0A8J5JHD0"/>
<feature type="region of interest" description="Disordered" evidence="1">
    <location>
        <begin position="1"/>
        <end position="176"/>
    </location>
</feature>
<comment type="caution">
    <text evidence="2">The sequence shown here is derived from an EMBL/GenBank/DDBJ whole genome shotgun (WGS) entry which is preliminary data.</text>
</comment>
<feature type="compositionally biased region" description="Pro residues" evidence="1">
    <location>
        <begin position="83"/>
        <end position="95"/>
    </location>
</feature>
<evidence type="ECO:0000313" key="3">
    <source>
        <dbReference type="Proteomes" id="UP000747542"/>
    </source>
</evidence>
<organism evidence="2 3">
    <name type="scientific">Homarus americanus</name>
    <name type="common">American lobster</name>
    <dbReference type="NCBI Taxonomy" id="6706"/>
    <lineage>
        <taxon>Eukaryota</taxon>
        <taxon>Metazoa</taxon>
        <taxon>Ecdysozoa</taxon>
        <taxon>Arthropoda</taxon>
        <taxon>Crustacea</taxon>
        <taxon>Multicrustacea</taxon>
        <taxon>Malacostraca</taxon>
        <taxon>Eumalacostraca</taxon>
        <taxon>Eucarida</taxon>
        <taxon>Decapoda</taxon>
        <taxon>Pleocyemata</taxon>
        <taxon>Astacidea</taxon>
        <taxon>Nephropoidea</taxon>
        <taxon>Nephropidae</taxon>
        <taxon>Homarus</taxon>
    </lineage>
</organism>
<reference evidence="2" key="1">
    <citation type="journal article" date="2021" name="Sci. Adv.">
        <title>The American lobster genome reveals insights on longevity, neural, and immune adaptations.</title>
        <authorList>
            <person name="Polinski J.M."/>
            <person name="Zimin A.V."/>
            <person name="Clark K.F."/>
            <person name="Kohn A.B."/>
            <person name="Sadowski N."/>
            <person name="Timp W."/>
            <person name="Ptitsyn A."/>
            <person name="Khanna P."/>
            <person name="Romanova D.Y."/>
            <person name="Williams P."/>
            <person name="Greenwood S.J."/>
            <person name="Moroz L.L."/>
            <person name="Walt D.R."/>
            <person name="Bodnar A.G."/>
        </authorList>
    </citation>
    <scope>NUCLEOTIDE SEQUENCE</scope>
    <source>
        <strain evidence="2">GMGI-L3</strain>
    </source>
</reference>
<feature type="compositionally biased region" description="Low complexity" evidence="1">
    <location>
        <begin position="71"/>
        <end position="82"/>
    </location>
</feature>
<keyword evidence="3" id="KW-1185">Reference proteome</keyword>
<protein>
    <submittedName>
        <fullName evidence="2">Putative golgin subfamily A member 6-like 2</fullName>
    </submittedName>
</protein>